<dbReference type="GeneID" id="101591274"/>
<sequence length="119" mass="13375">MASEARYKVGDGEKTTLKKENLNVINALDQLPKPFPNPKFMNRTVATKGHPLSSTGCLANLLEADSINLFSTMARDLSSFPESSPIQITVKRKEPQRRMVCMGPEDMRKVEDLEYLSPY</sequence>
<dbReference type="GO" id="GO:0005634">
    <property type="term" value="C:nucleus"/>
    <property type="evidence" value="ECO:0007669"/>
    <property type="project" value="TreeGrafter"/>
</dbReference>
<protein>
    <submittedName>
        <fullName evidence="2">Fibronectin type III domain-containing protein 8</fullName>
    </submittedName>
</protein>
<dbReference type="Proteomes" id="UP000515203">
    <property type="component" value="Unplaced"/>
</dbReference>
<dbReference type="AlphaFoldDB" id="A0A6P3FEA9"/>
<evidence type="ECO:0000313" key="1">
    <source>
        <dbReference type="Proteomes" id="UP000515203"/>
    </source>
</evidence>
<dbReference type="PANTHER" id="PTHR32430:SF1">
    <property type="entry name" value="FIBRONECTIN TYPE III DOMAIN-CONTAINING PROTEIN 8"/>
    <property type="match status" value="1"/>
</dbReference>
<dbReference type="OrthoDB" id="9448151at2759"/>
<proteinExistence type="predicted"/>
<gene>
    <name evidence="2" type="primary">Fndc8</name>
</gene>
<keyword evidence="1" id="KW-1185">Reference proteome</keyword>
<dbReference type="CTD" id="54752"/>
<name>A0A6P3FEA9_OCTDE</name>
<organism evidence="1 2">
    <name type="scientific">Octodon degus</name>
    <name type="common">Degu</name>
    <name type="synonym">Sciurus degus</name>
    <dbReference type="NCBI Taxonomy" id="10160"/>
    <lineage>
        <taxon>Eukaryota</taxon>
        <taxon>Metazoa</taxon>
        <taxon>Chordata</taxon>
        <taxon>Craniata</taxon>
        <taxon>Vertebrata</taxon>
        <taxon>Euteleostomi</taxon>
        <taxon>Mammalia</taxon>
        <taxon>Eutheria</taxon>
        <taxon>Euarchontoglires</taxon>
        <taxon>Glires</taxon>
        <taxon>Rodentia</taxon>
        <taxon>Hystricomorpha</taxon>
        <taxon>Octodontidae</taxon>
        <taxon>Octodon</taxon>
    </lineage>
</organism>
<dbReference type="PANTHER" id="PTHR32430">
    <property type="entry name" value="FIBRONECTIN TYPE III DOMAIN-CONTAINING PROTEIN 8"/>
    <property type="match status" value="1"/>
</dbReference>
<dbReference type="RefSeq" id="XP_004635572.1">
    <property type="nucleotide sequence ID" value="XM_004635515.2"/>
</dbReference>
<accession>A0A6P3FEA9</accession>
<evidence type="ECO:0000313" key="2">
    <source>
        <dbReference type="RefSeq" id="XP_004635572.1"/>
    </source>
</evidence>
<dbReference type="InParanoid" id="A0A6P3FEA9"/>
<reference evidence="2" key="1">
    <citation type="submission" date="2025-08" db="UniProtKB">
        <authorList>
            <consortium name="RefSeq"/>
        </authorList>
    </citation>
    <scope>IDENTIFICATION</scope>
</reference>